<dbReference type="NCBIfam" id="TIGR01784">
    <property type="entry name" value="T_den_put_tspse"/>
    <property type="match status" value="1"/>
</dbReference>
<organism evidence="2 3">
    <name type="scientific">Roseofilum acuticapitatum BLCC-M154</name>
    <dbReference type="NCBI Taxonomy" id="3022444"/>
    <lineage>
        <taxon>Bacteria</taxon>
        <taxon>Bacillati</taxon>
        <taxon>Cyanobacteriota</taxon>
        <taxon>Cyanophyceae</taxon>
        <taxon>Desertifilales</taxon>
        <taxon>Desertifilaceae</taxon>
        <taxon>Roseofilum</taxon>
        <taxon>Roseofilum acuticapitatum</taxon>
    </lineage>
</organism>
<gene>
    <name evidence="2" type="ORF">PMG71_19010</name>
</gene>
<dbReference type="InterPro" id="IPR025587">
    <property type="entry name" value="DUF4351"/>
</dbReference>
<dbReference type="EMBL" id="JAQOSP010000116">
    <property type="protein sequence ID" value="MDJ1171525.1"/>
    <property type="molecule type" value="Genomic_DNA"/>
</dbReference>
<proteinExistence type="predicted"/>
<evidence type="ECO:0000313" key="3">
    <source>
        <dbReference type="Proteomes" id="UP001235303"/>
    </source>
</evidence>
<reference evidence="2 3" key="1">
    <citation type="submission" date="2023-01" db="EMBL/GenBank/DDBJ databases">
        <title>Novel diversity within Roseofilum (Cyanobacteria; Desertifilaceae) from marine benthic mats with descriptions of four novel species.</title>
        <authorList>
            <person name="Wang Y."/>
            <person name="Berthold D.E."/>
            <person name="Hu J."/>
            <person name="Lefler F.W."/>
            <person name="Laughinghouse H.D. IV."/>
        </authorList>
    </citation>
    <scope>NUCLEOTIDE SEQUENCE [LARGE SCALE GENOMIC DNA]</scope>
    <source>
        <strain evidence="2 3">BLCC-M154</strain>
    </source>
</reference>
<evidence type="ECO:0000313" key="2">
    <source>
        <dbReference type="EMBL" id="MDJ1171525.1"/>
    </source>
</evidence>
<evidence type="ECO:0000259" key="1">
    <source>
        <dbReference type="Pfam" id="PF14261"/>
    </source>
</evidence>
<dbReference type="PANTHER" id="PTHR34613:SF1">
    <property type="entry name" value="SLL6017 PROTEIN"/>
    <property type="match status" value="1"/>
</dbReference>
<dbReference type="InterPro" id="IPR010106">
    <property type="entry name" value="RpnA"/>
</dbReference>
<dbReference type="RefSeq" id="WP_283755276.1">
    <property type="nucleotide sequence ID" value="NZ_JAQOSP010000116.1"/>
</dbReference>
<dbReference type="PANTHER" id="PTHR34613">
    <property type="entry name" value="SLL0800 PROTEIN"/>
    <property type="match status" value="1"/>
</dbReference>
<comment type="caution">
    <text evidence="2">The sequence shown here is derived from an EMBL/GenBank/DDBJ whole genome shotgun (WGS) entry which is preliminary data.</text>
</comment>
<name>A0ABT7AX95_9CYAN</name>
<dbReference type="Pfam" id="PF14261">
    <property type="entry name" value="DUF4351"/>
    <property type="match status" value="1"/>
</dbReference>
<accession>A0ABT7AX95</accession>
<feature type="domain" description="DUF4351" evidence="1">
    <location>
        <begin position="223"/>
        <end position="281"/>
    </location>
</feature>
<dbReference type="Proteomes" id="UP001235303">
    <property type="component" value="Unassembled WGS sequence"/>
</dbReference>
<sequence>MAFDNTCKFLATQNPISFVRWLLPQVNASNVQVIKTELSTEPVRADSLILLKAADTILHLEFERVPKADPPLPERMIDYWLRLYRKYHCTIEQVVIFLKQTNSPEVFVDRFQVQNTIHRYRVLRLWEQDPAPFLSDAALLPLAPLTRSNTPRDLLQQVAEATRKIPDPNQRKEIIACTAIMSGLIHNPEIIQDLFREDLLEDSSFYQFILQKGMKEGVKQGRQEGLKQGRQEAVLMMLRQKIGTIAAETEEKIYDLSFTQLQGLMEAMPNFQQQQDLTEWLASLPQ</sequence>
<keyword evidence="3" id="KW-1185">Reference proteome</keyword>
<protein>
    <submittedName>
        <fullName evidence="2">Rpn family recombination-promoting nuclease/putative transposase</fullName>
    </submittedName>
</protein>